<dbReference type="NCBIfam" id="TIGR03557">
    <property type="entry name" value="F420_G6P_family"/>
    <property type="match status" value="1"/>
</dbReference>
<feature type="domain" description="Luciferase-like" evidence="2">
    <location>
        <begin position="14"/>
        <end position="290"/>
    </location>
</feature>
<dbReference type="PANTHER" id="PTHR43244:SF1">
    <property type="entry name" value="5,10-METHYLENETETRAHYDROMETHANOPTERIN REDUCTASE"/>
    <property type="match status" value="1"/>
</dbReference>
<dbReference type="AlphaFoldDB" id="A0A6J4RVU5"/>
<evidence type="ECO:0000259" key="2">
    <source>
        <dbReference type="Pfam" id="PF00296"/>
    </source>
</evidence>
<reference evidence="3" key="1">
    <citation type="submission" date="2020-02" db="EMBL/GenBank/DDBJ databases">
        <authorList>
            <person name="Meier V. D."/>
        </authorList>
    </citation>
    <scope>NUCLEOTIDE SEQUENCE</scope>
    <source>
        <strain evidence="3">AVDCRST_MAG53</strain>
    </source>
</reference>
<keyword evidence="1" id="KW-0560">Oxidoreductase</keyword>
<dbReference type="InterPro" id="IPR019945">
    <property type="entry name" value="F420_G6P_DH-rel"/>
</dbReference>
<name>A0A6J4RVU5_9ACTN</name>
<evidence type="ECO:0000313" key="3">
    <source>
        <dbReference type="EMBL" id="CAA9482973.1"/>
    </source>
</evidence>
<dbReference type="EMBL" id="CADCVR010000027">
    <property type="protein sequence ID" value="CAA9482973.1"/>
    <property type="molecule type" value="Genomic_DNA"/>
</dbReference>
<organism evidence="3">
    <name type="scientific">uncultured Solirubrobacteraceae bacterium</name>
    <dbReference type="NCBI Taxonomy" id="1162706"/>
    <lineage>
        <taxon>Bacteria</taxon>
        <taxon>Bacillati</taxon>
        <taxon>Actinomycetota</taxon>
        <taxon>Thermoleophilia</taxon>
        <taxon>Solirubrobacterales</taxon>
        <taxon>Solirubrobacteraceae</taxon>
        <taxon>environmental samples</taxon>
    </lineage>
</organism>
<dbReference type="InterPro" id="IPR050564">
    <property type="entry name" value="F420-G6PD/mer"/>
</dbReference>
<dbReference type="Pfam" id="PF00296">
    <property type="entry name" value="Bac_luciferase"/>
    <property type="match status" value="1"/>
</dbReference>
<gene>
    <name evidence="3" type="ORF">AVDCRST_MAG53-871</name>
</gene>
<sequence>MAQIGVFFSTEELSGPRILELAPQAEQIGFEKAWISDHFHPWNDEQGESPFVWSVLGGLAAVTSTLKFHTGVTCPMIRTHPVIIAQAAATVATLMPGRFGLGVGTGEALNEHIFGDPWPNAEIRREMLEEAVEVIRLMWTGATSSFDGHHYHVENARIYSLPDELPPLHVSAFGPRAVSMAARIADGFMTVGPEAEFLEQYRSEGGTGTSHTALKVCVGPDEEHCIDEAYRLWPNAGLPGELAQILPTVRHFEQATELVTRDMIAESTPTGPDAGPVIEAIAEHVEAGYDEVYVAQIGQDWPFFYEMMERDVLPHFGR</sequence>
<dbReference type="InterPro" id="IPR036661">
    <property type="entry name" value="Luciferase-like_sf"/>
</dbReference>
<proteinExistence type="predicted"/>
<dbReference type="SUPFAM" id="SSF51679">
    <property type="entry name" value="Bacterial luciferase-like"/>
    <property type="match status" value="1"/>
</dbReference>
<dbReference type="InterPro" id="IPR011251">
    <property type="entry name" value="Luciferase-like_dom"/>
</dbReference>
<accession>A0A6J4RVU5</accession>
<protein>
    <submittedName>
        <fullName evidence="3">Dehydrogenase</fullName>
    </submittedName>
</protein>
<dbReference type="PANTHER" id="PTHR43244">
    <property type="match status" value="1"/>
</dbReference>
<dbReference type="Gene3D" id="3.20.20.30">
    <property type="entry name" value="Luciferase-like domain"/>
    <property type="match status" value="1"/>
</dbReference>
<dbReference type="GO" id="GO:0016705">
    <property type="term" value="F:oxidoreductase activity, acting on paired donors, with incorporation or reduction of molecular oxygen"/>
    <property type="evidence" value="ECO:0007669"/>
    <property type="project" value="InterPro"/>
</dbReference>
<evidence type="ECO:0000256" key="1">
    <source>
        <dbReference type="ARBA" id="ARBA00023002"/>
    </source>
</evidence>